<dbReference type="InterPro" id="IPR005338">
    <property type="entry name" value="Anhydro_N_Ac-Mur_kinase"/>
</dbReference>
<dbReference type="GO" id="GO:0009254">
    <property type="term" value="P:peptidoglycan turnover"/>
    <property type="evidence" value="ECO:0007669"/>
    <property type="project" value="InterPro"/>
</dbReference>
<dbReference type="GO" id="GO:0016773">
    <property type="term" value="F:phosphotransferase activity, alcohol group as acceptor"/>
    <property type="evidence" value="ECO:0007669"/>
    <property type="project" value="InterPro"/>
</dbReference>
<dbReference type="EMBL" id="UINC01189951">
    <property type="protein sequence ID" value="SVE03867.1"/>
    <property type="molecule type" value="Genomic_DNA"/>
</dbReference>
<proteinExistence type="predicted"/>
<organism evidence="1">
    <name type="scientific">marine metagenome</name>
    <dbReference type="NCBI Taxonomy" id="408172"/>
    <lineage>
        <taxon>unclassified sequences</taxon>
        <taxon>metagenomes</taxon>
        <taxon>ecological metagenomes</taxon>
    </lineage>
</organism>
<accession>A0A383A7U4</accession>
<reference evidence="1" key="1">
    <citation type="submission" date="2018-05" db="EMBL/GenBank/DDBJ databases">
        <authorList>
            <person name="Lanie J.A."/>
            <person name="Ng W.-L."/>
            <person name="Kazmierczak K.M."/>
            <person name="Andrzejewski T.M."/>
            <person name="Davidsen T.M."/>
            <person name="Wayne K.J."/>
            <person name="Tettelin H."/>
            <person name="Glass J.I."/>
            <person name="Rusch D."/>
            <person name="Podicherti R."/>
            <person name="Tsui H.-C.T."/>
            <person name="Winkler M.E."/>
        </authorList>
    </citation>
    <scope>NUCLEOTIDE SEQUENCE</scope>
</reference>
<dbReference type="Pfam" id="PF03702">
    <property type="entry name" value="AnmK"/>
    <property type="match status" value="1"/>
</dbReference>
<dbReference type="AlphaFoldDB" id="A0A383A7U4"/>
<evidence type="ECO:0008006" key="2">
    <source>
        <dbReference type="Google" id="ProtNLM"/>
    </source>
</evidence>
<sequence length="96" mass="10854">MSKSYYSLGLMSGTSMDGVDASIISSDGESKYKVITNKYFQYNENLYGKLTRLKDKINSSKDLKTLTNDLKFVEKEITIFHAKAVNEIIKESSVKI</sequence>
<feature type="non-terminal residue" evidence="1">
    <location>
        <position position="1"/>
    </location>
</feature>
<evidence type="ECO:0000313" key="1">
    <source>
        <dbReference type="EMBL" id="SVE03867.1"/>
    </source>
</evidence>
<dbReference type="GO" id="GO:0005524">
    <property type="term" value="F:ATP binding"/>
    <property type="evidence" value="ECO:0007669"/>
    <property type="project" value="InterPro"/>
</dbReference>
<dbReference type="GO" id="GO:0006040">
    <property type="term" value="P:amino sugar metabolic process"/>
    <property type="evidence" value="ECO:0007669"/>
    <property type="project" value="InterPro"/>
</dbReference>
<gene>
    <name evidence="1" type="ORF">METZ01_LOCUS456721</name>
</gene>
<dbReference type="Gene3D" id="3.30.420.40">
    <property type="match status" value="1"/>
</dbReference>
<protein>
    <recommendedName>
        <fullName evidence="2">Anhydro-N-acetylmuramic acid kinase</fullName>
    </recommendedName>
</protein>
<feature type="non-terminal residue" evidence="1">
    <location>
        <position position="96"/>
    </location>
</feature>
<name>A0A383A7U4_9ZZZZ</name>